<protein>
    <submittedName>
        <fullName evidence="4">Glycosyltransferase</fullName>
    </submittedName>
</protein>
<dbReference type="FunFam" id="3.40.50.2000:FF:000119">
    <property type="entry name" value="Glycosyl transferase group 1"/>
    <property type="match status" value="1"/>
</dbReference>
<dbReference type="Pfam" id="PF00534">
    <property type="entry name" value="Glycos_transf_1"/>
    <property type="match status" value="1"/>
</dbReference>
<evidence type="ECO:0000313" key="4">
    <source>
        <dbReference type="EMBL" id="CAA9574864.1"/>
    </source>
</evidence>
<dbReference type="SUPFAM" id="SSF53756">
    <property type="entry name" value="UDP-Glycosyltransferase/glycogen phosphorylase"/>
    <property type="match status" value="1"/>
</dbReference>
<accession>A0A6J4VBM4</accession>
<evidence type="ECO:0000256" key="1">
    <source>
        <dbReference type="ARBA" id="ARBA00022679"/>
    </source>
</evidence>
<dbReference type="AlphaFoldDB" id="A0A6J4VBM4"/>
<dbReference type="Pfam" id="PF13439">
    <property type="entry name" value="Glyco_transf_4"/>
    <property type="match status" value="1"/>
</dbReference>
<evidence type="ECO:0000259" key="3">
    <source>
        <dbReference type="Pfam" id="PF13439"/>
    </source>
</evidence>
<gene>
    <name evidence="4" type="ORF">AVDCRST_MAG18-2427</name>
</gene>
<evidence type="ECO:0000259" key="2">
    <source>
        <dbReference type="Pfam" id="PF00534"/>
    </source>
</evidence>
<dbReference type="GO" id="GO:0016757">
    <property type="term" value="F:glycosyltransferase activity"/>
    <property type="evidence" value="ECO:0007669"/>
    <property type="project" value="InterPro"/>
</dbReference>
<dbReference type="EMBL" id="CADCWN010000184">
    <property type="protein sequence ID" value="CAA9574864.1"/>
    <property type="molecule type" value="Genomic_DNA"/>
</dbReference>
<name>A0A6J4VBM4_9BACT</name>
<feature type="domain" description="Glycosyltransferase subfamily 4-like N-terminal" evidence="3">
    <location>
        <begin position="30"/>
        <end position="196"/>
    </location>
</feature>
<dbReference type="InterPro" id="IPR028098">
    <property type="entry name" value="Glyco_trans_4-like_N"/>
</dbReference>
<dbReference type="GO" id="GO:0009103">
    <property type="term" value="P:lipopolysaccharide biosynthetic process"/>
    <property type="evidence" value="ECO:0007669"/>
    <property type="project" value="TreeGrafter"/>
</dbReference>
<dbReference type="InterPro" id="IPR001296">
    <property type="entry name" value="Glyco_trans_1"/>
</dbReference>
<dbReference type="PANTHER" id="PTHR46401:SF2">
    <property type="entry name" value="GLYCOSYLTRANSFERASE WBBK-RELATED"/>
    <property type="match status" value="1"/>
</dbReference>
<reference evidence="4" key="1">
    <citation type="submission" date="2020-02" db="EMBL/GenBank/DDBJ databases">
        <authorList>
            <person name="Meier V. D."/>
        </authorList>
    </citation>
    <scope>NUCLEOTIDE SEQUENCE</scope>
    <source>
        <strain evidence="4">AVDCRST_MAG18</strain>
    </source>
</reference>
<proteinExistence type="predicted"/>
<sequence length="396" mass="42377">MTARRPTARPARIGIDAHLLSFAGSYRQAGVSRYIAELLRALAGDADAAGDHDYLAFVGPEPVPPGFLPASTTGRLRFVHSRLPTARPLERIAWEQALGPVAALRARLDLIHGPVNALPLAAPGRGVVTIHDLAFLAHPRALGAARRRYLTLLTALSARRAARIIAVSAFTRDEVVRRLRVPARKVAVVHNAVDPAFAPLPAAEIARFRAEQRLPERVILCVGTLEPRKNLVGLLDAFARLAPRTDAELVVVGGQGWLYDAALARVATLGLTGSVRFAGFVPDADLPRWYNAATLFVYPSLYEGFGLPPLEALACGVPTVTGAGTAMAEIVGDAALLTDPRDPAALAAALARLLDDPALRATLRERGPRQAAPFTWARTAAATRAVYDEVLTHRPR</sequence>
<keyword evidence="1 4" id="KW-0808">Transferase</keyword>
<feature type="domain" description="Glycosyl transferase family 1" evidence="2">
    <location>
        <begin position="208"/>
        <end position="368"/>
    </location>
</feature>
<organism evidence="4">
    <name type="scientific">uncultured Thermomicrobiales bacterium</name>
    <dbReference type="NCBI Taxonomy" id="1645740"/>
    <lineage>
        <taxon>Bacteria</taxon>
        <taxon>Pseudomonadati</taxon>
        <taxon>Thermomicrobiota</taxon>
        <taxon>Thermomicrobia</taxon>
        <taxon>Thermomicrobiales</taxon>
        <taxon>environmental samples</taxon>
    </lineage>
</organism>
<dbReference type="CDD" id="cd03809">
    <property type="entry name" value="GT4_MtfB-like"/>
    <property type="match status" value="1"/>
</dbReference>
<dbReference type="PANTHER" id="PTHR46401">
    <property type="entry name" value="GLYCOSYLTRANSFERASE WBBK-RELATED"/>
    <property type="match status" value="1"/>
</dbReference>
<dbReference type="Gene3D" id="3.40.50.2000">
    <property type="entry name" value="Glycogen Phosphorylase B"/>
    <property type="match status" value="2"/>
</dbReference>